<dbReference type="InterPro" id="IPR011009">
    <property type="entry name" value="Kinase-like_dom_sf"/>
</dbReference>
<dbReference type="VEuPathDB" id="PiroplasmaDB:TA10035"/>
<dbReference type="EMBL" id="UIVT01000004">
    <property type="protein sequence ID" value="SVP94891.1"/>
    <property type="molecule type" value="Genomic_DNA"/>
</dbReference>
<reference evidence="1" key="1">
    <citation type="submission" date="2018-07" db="EMBL/GenBank/DDBJ databases">
        <authorList>
            <person name="Quirk P.G."/>
            <person name="Krulwich T.A."/>
        </authorList>
    </citation>
    <scope>NUCLEOTIDE SEQUENCE</scope>
    <source>
        <strain evidence="1">Anand</strain>
    </source>
</reference>
<dbReference type="SUPFAM" id="SSF56112">
    <property type="entry name" value="Protein kinase-like (PK-like)"/>
    <property type="match status" value="1"/>
</dbReference>
<keyword evidence="1" id="KW-0418">Kinase</keyword>
<keyword evidence="1" id="KW-0808">Transferase</keyword>
<name>A0A3B0NEY2_THEAN</name>
<accession>A0A3B0NEY2</accession>
<sequence length="132" mass="15031">MKTLPEGRVHHCVVRPDENEVYWGGGGTIWYQPPECLLANTKPNVKVPLTDKVSKSRPFGKFCNKSSLSERLYKEAKSGVKFPQTYKVSEDCKVCLFLVSDLQKLIQSFLSVDPNDRPSIEEALNCPIFYFE</sequence>
<proteinExistence type="predicted"/>
<dbReference type="AlphaFoldDB" id="A0A3B0NEY2"/>
<dbReference type="Gene3D" id="1.10.510.10">
    <property type="entry name" value="Transferase(Phosphotransferase) domain 1"/>
    <property type="match status" value="1"/>
</dbReference>
<protein>
    <submittedName>
        <fullName evidence="1">Protein kinase, putative</fullName>
    </submittedName>
</protein>
<evidence type="ECO:0000313" key="1">
    <source>
        <dbReference type="EMBL" id="SVP94891.1"/>
    </source>
</evidence>
<organism evidence="1">
    <name type="scientific">Theileria annulata</name>
    <dbReference type="NCBI Taxonomy" id="5874"/>
    <lineage>
        <taxon>Eukaryota</taxon>
        <taxon>Sar</taxon>
        <taxon>Alveolata</taxon>
        <taxon>Apicomplexa</taxon>
        <taxon>Aconoidasida</taxon>
        <taxon>Piroplasmida</taxon>
        <taxon>Theileriidae</taxon>
        <taxon>Theileria</taxon>
    </lineage>
</organism>
<gene>
    <name evidence="1" type="ORF">TAT_000369700</name>
</gene>
<dbReference type="GO" id="GO:0016301">
    <property type="term" value="F:kinase activity"/>
    <property type="evidence" value="ECO:0007669"/>
    <property type="project" value="UniProtKB-KW"/>
</dbReference>